<evidence type="ECO:0000256" key="2">
    <source>
        <dbReference type="ARBA" id="ARBA00007749"/>
    </source>
</evidence>
<evidence type="ECO:0000256" key="5">
    <source>
        <dbReference type="ARBA" id="ARBA00022833"/>
    </source>
</evidence>
<dbReference type="AlphaFoldDB" id="A0AAD7ET59"/>
<evidence type="ECO:0000256" key="3">
    <source>
        <dbReference type="ARBA" id="ARBA00022723"/>
    </source>
</evidence>
<accession>A0AAD7ET59</accession>
<dbReference type="EMBL" id="JARIHO010000015">
    <property type="protein sequence ID" value="KAJ7350037.1"/>
    <property type="molecule type" value="Genomic_DNA"/>
</dbReference>
<evidence type="ECO:0000259" key="6">
    <source>
        <dbReference type="SMART" id="SM00849"/>
    </source>
</evidence>
<name>A0AAD7ET59_9AGAR</name>
<evidence type="ECO:0000313" key="7">
    <source>
        <dbReference type="EMBL" id="KAJ7350037.1"/>
    </source>
</evidence>
<dbReference type="InterPro" id="IPR036866">
    <property type="entry name" value="RibonucZ/Hydroxyglut_hydro"/>
</dbReference>
<dbReference type="PANTHER" id="PTHR42978">
    <property type="entry name" value="QUORUM-QUENCHING LACTONASE YTNP-RELATED-RELATED"/>
    <property type="match status" value="1"/>
</dbReference>
<feature type="domain" description="Metallo-beta-lactamase" evidence="6">
    <location>
        <begin position="53"/>
        <end position="285"/>
    </location>
</feature>
<comment type="caution">
    <text evidence="7">The sequence shown here is derived from an EMBL/GenBank/DDBJ whole genome shotgun (WGS) entry which is preliminary data.</text>
</comment>
<proteinExistence type="inferred from homology"/>
<evidence type="ECO:0000256" key="4">
    <source>
        <dbReference type="ARBA" id="ARBA00022801"/>
    </source>
</evidence>
<sequence length="309" mass="33775">MAHTLKTSEATPALPEPASSQAYMHISALQAGIIKLPLDLIIQGEPRTYQLCPSLSFYLKHSHSERHFIFDLGIRRDWESYPPETKKHYATLMPCEVPQSVAESCEKGGINPADVERVVISHLHFDHIGDSAPFTKASFILGGDGKTSLDDGYPGNPLSHTLASSTPRDRTVFLTAEDFNTSIGPFPHAVDFFGDGSVYIINTPGHCAGHITVLARTSADGAWMYLGGDVAHDRRLITDPAARVGLTAASGSPYCMHRDPVQATTDIACVRALVQLPRVEFIIAHDWKFYEESLSLGRAFLPGRIVPKV</sequence>
<dbReference type="GO" id="GO:0046872">
    <property type="term" value="F:metal ion binding"/>
    <property type="evidence" value="ECO:0007669"/>
    <property type="project" value="UniProtKB-KW"/>
</dbReference>
<comment type="cofactor">
    <cofactor evidence="1">
        <name>Zn(2+)</name>
        <dbReference type="ChEBI" id="CHEBI:29105"/>
    </cofactor>
</comment>
<dbReference type="CDD" id="cd07730">
    <property type="entry name" value="metallo-hydrolase-like_MBL-fold"/>
    <property type="match status" value="1"/>
</dbReference>
<dbReference type="Proteomes" id="UP001218218">
    <property type="component" value="Unassembled WGS sequence"/>
</dbReference>
<dbReference type="SMART" id="SM00849">
    <property type="entry name" value="Lactamase_B"/>
    <property type="match status" value="1"/>
</dbReference>
<dbReference type="PANTHER" id="PTHR42978:SF2">
    <property type="entry name" value="102 KBASES UNSTABLE REGION: FROM 1 TO 119443"/>
    <property type="match status" value="1"/>
</dbReference>
<evidence type="ECO:0000256" key="1">
    <source>
        <dbReference type="ARBA" id="ARBA00001947"/>
    </source>
</evidence>
<dbReference type="Pfam" id="PF00753">
    <property type="entry name" value="Lactamase_B"/>
    <property type="match status" value="1"/>
</dbReference>
<keyword evidence="3" id="KW-0479">Metal-binding</keyword>
<dbReference type="InterPro" id="IPR001279">
    <property type="entry name" value="Metallo-B-lactamas"/>
</dbReference>
<protein>
    <submittedName>
        <fullName evidence="7">Metallo-hydrolase/oxidoreductase</fullName>
    </submittedName>
</protein>
<dbReference type="Gene3D" id="3.60.15.10">
    <property type="entry name" value="Ribonuclease Z/Hydroxyacylglutathione hydrolase-like"/>
    <property type="match status" value="1"/>
</dbReference>
<keyword evidence="5" id="KW-0862">Zinc</keyword>
<comment type="similarity">
    <text evidence="2">Belongs to the metallo-beta-lactamase superfamily.</text>
</comment>
<keyword evidence="4" id="KW-0378">Hydrolase</keyword>
<reference evidence="7" key="1">
    <citation type="submission" date="2023-03" db="EMBL/GenBank/DDBJ databases">
        <title>Massive genome expansion in bonnet fungi (Mycena s.s.) driven by repeated elements and novel gene families across ecological guilds.</title>
        <authorList>
            <consortium name="Lawrence Berkeley National Laboratory"/>
            <person name="Harder C.B."/>
            <person name="Miyauchi S."/>
            <person name="Viragh M."/>
            <person name="Kuo A."/>
            <person name="Thoen E."/>
            <person name="Andreopoulos B."/>
            <person name="Lu D."/>
            <person name="Skrede I."/>
            <person name="Drula E."/>
            <person name="Henrissat B."/>
            <person name="Morin E."/>
            <person name="Kohler A."/>
            <person name="Barry K."/>
            <person name="LaButti K."/>
            <person name="Morin E."/>
            <person name="Salamov A."/>
            <person name="Lipzen A."/>
            <person name="Mereny Z."/>
            <person name="Hegedus B."/>
            <person name="Baldrian P."/>
            <person name="Stursova M."/>
            <person name="Weitz H."/>
            <person name="Taylor A."/>
            <person name="Grigoriev I.V."/>
            <person name="Nagy L.G."/>
            <person name="Martin F."/>
            <person name="Kauserud H."/>
        </authorList>
    </citation>
    <scope>NUCLEOTIDE SEQUENCE</scope>
    <source>
        <strain evidence="7">CBHHK002</strain>
    </source>
</reference>
<dbReference type="GO" id="GO:0016787">
    <property type="term" value="F:hydrolase activity"/>
    <property type="evidence" value="ECO:0007669"/>
    <property type="project" value="UniProtKB-KW"/>
</dbReference>
<dbReference type="SUPFAM" id="SSF56281">
    <property type="entry name" value="Metallo-hydrolase/oxidoreductase"/>
    <property type="match status" value="1"/>
</dbReference>
<keyword evidence="8" id="KW-1185">Reference proteome</keyword>
<gene>
    <name evidence="7" type="ORF">DFH08DRAFT_696447</name>
</gene>
<dbReference type="InterPro" id="IPR051013">
    <property type="entry name" value="MBL_superfamily_lactonases"/>
</dbReference>
<organism evidence="7 8">
    <name type="scientific">Mycena albidolilacea</name>
    <dbReference type="NCBI Taxonomy" id="1033008"/>
    <lineage>
        <taxon>Eukaryota</taxon>
        <taxon>Fungi</taxon>
        <taxon>Dikarya</taxon>
        <taxon>Basidiomycota</taxon>
        <taxon>Agaricomycotina</taxon>
        <taxon>Agaricomycetes</taxon>
        <taxon>Agaricomycetidae</taxon>
        <taxon>Agaricales</taxon>
        <taxon>Marasmiineae</taxon>
        <taxon>Mycenaceae</taxon>
        <taxon>Mycena</taxon>
    </lineage>
</organism>
<evidence type="ECO:0000313" key="8">
    <source>
        <dbReference type="Proteomes" id="UP001218218"/>
    </source>
</evidence>